<feature type="compositionally biased region" description="Polar residues" evidence="1">
    <location>
        <begin position="101"/>
        <end position="111"/>
    </location>
</feature>
<dbReference type="Proteomes" id="UP001172756">
    <property type="component" value="Unassembled WGS sequence"/>
</dbReference>
<organism evidence="2 3">
    <name type="scientific">Demequina lignilytica</name>
    <dbReference type="NCBI Taxonomy" id="3051663"/>
    <lineage>
        <taxon>Bacteria</taxon>
        <taxon>Bacillati</taxon>
        <taxon>Actinomycetota</taxon>
        <taxon>Actinomycetes</taxon>
        <taxon>Micrococcales</taxon>
        <taxon>Demequinaceae</taxon>
        <taxon>Demequina</taxon>
    </lineage>
</organism>
<reference evidence="2 3" key="1">
    <citation type="submission" date="2023-06" db="EMBL/GenBank/DDBJ databases">
        <title>SYSU T0a273.</title>
        <authorList>
            <person name="Gao L."/>
            <person name="Fang B.-Z."/>
            <person name="Li W.-J."/>
        </authorList>
    </citation>
    <scope>NUCLEOTIDE SEQUENCE [LARGE SCALE GENOMIC DNA]</scope>
    <source>
        <strain evidence="2 3">SYSU T0a273</strain>
    </source>
</reference>
<accession>A0AB35MJ80</accession>
<comment type="caution">
    <text evidence="2">The sequence shown here is derived from an EMBL/GenBank/DDBJ whole genome shotgun (WGS) entry which is preliminary data.</text>
</comment>
<sequence length="172" mass="18150">MSATRPSASCAISIAAESMPDTTVATTTRSTTVSRRMSATSTAPSGANIARLPIRLSHAIRESDRSARSISWNSVRFTEEVPEFENDVGAPTVRKAIPARQATSAPHSSTRAPAPRIVPRTETRTTSTSATNAYGLAASAASGTVRNMLPLQVSADVTPGWPRLCPRPPQHA</sequence>
<evidence type="ECO:0000313" key="2">
    <source>
        <dbReference type="EMBL" id="MDN4483812.1"/>
    </source>
</evidence>
<evidence type="ECO:0000313" key="3">
    <source>
        <dbReference type="Proteomes" id="UP001172756"/>
    </source>
</evidence>
<name>A0AB35MJ80_9MICO</name>
<dbReference type="AlphaFoldDB" id="A0AB35MJ80"/>
<protein>
    <submittedName>
        <fullName evidence="2">Uncharacterized protein</fullName>
    </submittedName>
</protein>
<evidence type="ECO:0000256" key="1">
    <source>
        <dbReference type="SAM" id="MobiDB-lite"/>
    </source>
</evidence>
<dbReference type="EMBL" id="JAUHQB010000006">
    <property type="protein sequence ID" value="MDN4483812.1"/>
    <property type="molecule type" value="Genomic_DNA"/>
</dbReference>
<gene>
    <name evidence="2" type="ORF">QQ002_09720</name>
</gene>
<feature type="region of interest" description="Disordered" evidence="1">
    <location>
        <begin position="98"/>
        <end position="130"/>
    </location>
</feature>
<proteinExistence type="predicted"/>